<keyword evidence="2" id="KW-1185">Reference proteome</keyword>
<sequence length="845" mass="95841">MKREDYRATMDFQKLFLQFLLLIFHFTFSSSKDTLAINQTIQDGHGHILISRENNFALGFFSPGSSRYRYLGIWYHKVREKTVIWVANRNHPINGSSGVLSINQYGNLILYSNHNQTVPVWSTNVSVEVADTSVAQLLDSGNLILVEDRNKIVWQSFDYPTDTLLPGMKVGMNQKTSHHFSLESWKSADDPRIGDYKLKLNPAGSPQLFLYSDIKYYWRSIPWPLKSYAGVWNYSFINNEDEIYMNYVIADASVILRIVLDSAGFLKHLVWHESAGKWKECLSEPINRCDVYGHCGAYGKCNSEHINRDFECACLPGYEPKSPRDWHILRDGSSGCVRKRLDSSPVCGLGEGFIKVPYVKIPDTSAAAWVALNMAPTDCEQECRRNCSCSAYANIDIAGKGTGCLAWYGELMDTVDNEDAGYDIYVRVDALELAEIARQSNGYLETKGMLAILVVSVVSAWFIIILFAYMWLKKKKKRSMRNKWSERLRDTIDDAYHKVNLAANEVGGSINHPDIAFFDFNIIIDATNNFSSANKLGQGGFGLVYKGQLSNGQEIAVKRLSKNSSQGIEEFKNEVILIAKLQHKNLVKLLGCCIQAEELMLIYEYLPNKSLDSLLFDESRSILDWGRRFNIIIGIARGILYIHQDSRLQIIHRDLKTSNILLDAEMNPKISDFGLARIFERDQIQEKTKRIVGTLGYMSPEYVVFGKFSTKSDVFSFGVILFEIITGKKSNGFCQEGWNLSLIGYIWQLWREERPLEIIDSSLKESYPTHEILRCIQIGLLCVQEDAMDRPTMSAVLLMLNSEITLPSPKQPAFVFIKSSNNSCKAVAEQFGSVNELTISEVVSR</sequence>
<protein>
    <submittedName>
        <fullName evidence="1">Uncharacterized protein</fullName>
    </submittedName>
</protein>
<comment type="caution">
    <text evidence="1">The sequence shown here is derived from an EMBL/GenBank/DDBJ whole genome shotgun (WGS) entry which is preliminary data.</text>
</comment>
<dbReference type="Proteomes" id="UP000091857">
    <property type="component" value="Chromosome 14"/>
</dbReference>
<reference evidence="2" key="1">
    <citation type="journal article" date="2016" name="Nat. Biotechnol.">
        <title>Sequencing wild and cultivated cassava and related species reveals extensive interspecific hybridization and genetic diversity.</title>
        <authorList>
            <person name="Bredeson J.V."/>
            <person name="Lyons J.B."/>
            <person name="Prochnik S.E."/>
            <person name="Wu G.A."/>
            <person name="Ha C.M."/>
            <person name="Edsinger-Gonzales E."/>
            <person name="Grimwood J."/>
            <person name="Schmutz J."/>
            <person name="Rabbi I.Y."/>
            <person name="Egesi C."/>
            <person name="Nauluvula P."/>
            <person name="Lebot V."/>
            <person name="Ndunguru J."/>
            <person name="Mkamilo G."/>
            <person name="Bart R.S."/>
            <person name="Setter T.L."/>
            <person name="Gleadow R.M."/>
            <person name="Kulakow P."/>
            <person name="Ferguson M.E."/>
            <person name="Rounsley S."/>
            <person name="Rokhsar D.S."/>
        </authorList>
    </citation>
    <scope>NUCLEOTIDE SEQUENCE [LARGE SCALE GENOMIC DNA]</scope>
    <source>
        <strain evidence="2">cv. AM560-2</strain>
    </source>
</reference>
<organism evidence="1 2">
    <name type="scientific">Manihot esculenta</name>
    <name type="common">Cassava</name>
    <name type="synonym">Jatropha manihot</name>
    <dbReference type="NCBI Taxonomy" id="3983"/>
    <lineage>
        <taxon>Eukaryota</taxon>
        <taxon>Viridiplantae</taxon>
        <taxon>Streptophyta</taxon>
        <taxon>Embryophyta</taxon>
        <taxon>Tracheophyta</taxon>
        <taxon>Spermatophyta</taxon>
        <taxon>Magnoliopsida</taxon>
        <taxon>eudicotyledons</taxon>
        <taxon>Gunneridae</taxon>
        <taxon>Pentapetalae</taxon>
        <taxon>rosids</taxon>
        <taxon>fabids</taxon>
        <taxon>Malpighiales</taxon>
        <taxon>Euphorbiaceae</taxon>
        <taxon>Crotonoideae</taxon>
        <taxon>Manihoteae</taxon>
        <taxon>Manihot</taxon>
    </lineage>
</organism>
<name>A0ACB7GHF1_MANES</name>
<proteinExistence type="predicted"/>
<evidence type="ECO:0000313" key="2">
    <source>
        <dbReference type="Proteomes" id="UP000091857"/>
    </source>
</evidence>
<accession>A0ACB7GHF1</accession>
<gene>
    <name evidence="1" type="ORF">MANES_14G166100v8</name>
</gene>
<evidence type="ECO:0000313" key="1">
    <source>
        <dbReference type="EMBL" id="KAG8639748.1"/>
    </source>
</evidence>
<dbReference type="EMBL" id="CM004400">
    <property type="protein sequence ID" value="KAG8639748.1"/>
    <property type="molecule type" value="Genomic_DNA"/>
</dbReference>